<dbReference type="InterPro" id="IPR029159">
    <property type="entry name" value="CA109-like"/>
</dbReference>
<reference evidence="1" key="1">
    <citation type="submission" date="2015-11" db="EMBL/GenBank/DDBJ databases">
        <title>De novo transcriptome assembly of four potential Pierce s Disease insect vectors from Arizona vineyards.</title>
        <authorList>
            <person name="Tassone E.E."/>
        </authorList>
    </citation>
    <scope>NUCLEOTIDE SEQUENCE</scope>
</reference>
<accession>A0A1B6EUB7</accession>
<sequence length="217" mass="25188">CSSDRPISFLNVLLLSTYKASKVLVCTMNDLETRFYEYFIYFGEVMNYWSSLSNKISEILRPISNQTEQLRLCSRAQLDDGFLKKFPDVKQKLLGKIHSNIEEEFIALYKLQEEIKTLVDGLKIRLTSVEKAYLKHNPSEDKEFNPLNPGNESLLEYAGDSWGCFHILWVGVKTAIETVDYFEKESITNISDAFSKYKQVQTNLQDILDLTYYLRTS</sequence>
<dbReference type="EMBL" id="GECZ01028269">
    <property type="protein sequence ID" value="JAS41500.1"/>
    <property type="molecule type" value="Transcribed_RNA"/>
</dbReference>
<gene>
    <name evidence="1" type="ORF">g.14580</name>
</gene>
<dbReference type="Pfam" id="PF15011">
    <property type="entry name" value="CA109-like"/>
    <property type="match status" value="1"/>
</dbReference>
<feature type="non-terminal residue" evidence="1">
    <location>
        <position position="1"/>
    </location>
</feature>
<proteinExistence type="predicted"/>
<protein>
    <submittedName>
        <fullName evidence="1">Uncharacterized protein</fullName>
    </submittedName>
</protein>
<evidence type="ECO:0000313" key="1">
    <source>
        <dbReference type="EMBL" id="JAS41500.1"/>
    </source>
</evidence>
<dbReference type="AlphaFoldDB" id="A0A1B6EUB7"/>
<name>A0A1B6EUB7_9HEMI</name>
<organism evidence="1">
    <name type="scientific">Cuerna arida</name>
    <dbReference type="NCBI Taxonomy" id="1464854"/>
    <lineage>
        <taxon>Eukaryota</taxon>
        <taxon>Metazoa</taxon>
        <taxon>Ecdysozoa</taxon>
        <taxon>Arthropoda</taxon>
        <taxon>Hexapoda</taxon>
        <taxon>Insecta</taxon>
        <taxon>Pterygota</taxon>
        <taxon>Neoptera</taxon>
        <taxon>Paraneoptera</taxon>
        <taxon>Hemiptera</taxon>
        <taxon>Auchenorrhyncha</taxon>
        <taxon>Membracoidea</taxon>
        <taxon>Cicadellidae</taxon>
        <taxon>Cicadellinae</taxon>
        <taxon>Proconiini</taxon>
        <taxon>Cuerna</taxon>
    </lineage>
</organism>